<dbReference type="OrthoDB" id="258495at2759"/>
<dbReference type="SUPFAM" id="SSF56281">
    <property type="entry name" value="Metallo-hydrolase/oxidoreductase"/>
    <property type="match status" value="1"/>
</dbReference>
<keyword evidence="3" id="KW-1185">Reference proteome</keyword>
<evidence type="ECO:0000313" key="2">
    <source>
        <dbReference type="EMBL" id="CDO55252.1"/>
    </source>
</evidence>
<name>A0A0J9XCP2_GEOCN</name>
<dbReference type="Proteomes" id="UP000242525">
    <property type="component" value="Unassembled WGS sequence"/>
</dbReference>
<evidence type="ECO:0000256" key="1">
    <source>
        <dbReference type="SAM" id="MobiDB-lite"/>
    </source>
</evidence>
<dbReference type="EMBL" id="CCBN010000010">
    <property type="protein sequence ID" value="CDO55252.1"/>
    <property type="molecule type" value="Genomic_DNA"/>
</dbReference>
<dbReference type="InterPro" id="IPR000396">
    <property type="entry name" value="Pdiesterase2"/>
</dbReference>
<feature type="region of interest" description="Disordered" evidence="1">
    <location>
        <begin position="507"/>
        <end position="543"/>
    </location>
</feature>
<organism evidence="2 3">
    <name type="scientific">Geotrichum candidum</name>
    <name type="common">Oospora lactis</name>
    <name type="synonym">Dipodascus geotrichum</name>
    <dbReference type="NCBI Taxonomy" id="1173061"/>
    <lineage>
        <taxon>Eukaryota</taxon>
        <taxon>Fungi</taxon>
        <taxon>Dikarya</taxon>
        <taxon>Ascomycota</taxon>
        <taxon>Saccharomycotina</taxon>
        <taxon>Dipodascomycetes</taxon>
        <taxon>Dipodascales</taxon>
        <taxon>Dipodascaceae</taxon>
        <taxon>Geotrichum</taxon>
    </lineage>
</organism>
<dbReference type="Pfam" id="PF02112">
    <property type="entry name" value="PDEase_II"/>
    <property type="match status" value="2"/>
</dbReference>
<dbReference type="PRINTS" id="PR00388">
    <property type="entry name" value="PDIESTERASE2"/>
</dbReference>
<dbReference type="PANTHER" id="PTHR28283:SF1">
    <property type="entry name" value="3',5'-CYCLIC-NUCLEOTIDE PHOSPHODIESTERASE 1"/>
    <property type="match status" value="1"/>
</dbReference>
<gene>
    <name evidence="2" type="ORF">BN980_GECA10s02265g</name>
</gene>
<comment type="caution">
    <text evidence="2">The sequence shown here is derived from an EMBL/GenBank/DDBJ whole genome shotgun (WGS) entry which is preliminary data.</text>
</comment>
<sequence>MSHQPFANTHFRFSSTIQTTSLHVSPSPLNSPVSNAVDTVLSENNPCASDGDAFQIIILGSNGGALDRNNSSILVKSAQTPWEKNCLLAVDAGVLASGVLDILTNQMLLDQQKRQIETTDKKPSLLMKIYSNLFQARQPQTQVQRNLRNKRESVSAASANHAIFPPEALPHERPVENVWHIINNLLSAVCITHPHLDHVAGLVINSGNFNIFKPKTVVGLTSTIDSLLQYIFNGVVWPNLTNEGIDPVGLITLQRLRKAKPHQNSITTSDSAVAAKYSRHGMATNLSVLPFEVSHGTACQVAGRRHSSVASMNGVHFGNAPPVSTFPACSSGLANSYSPTNSSTNLARIPSNQNTSANTGSSNAHTIVHNHSIYLSASAPHNHPNLTHPSTYISTAYFITDSITNRVVLIWGDVEPDIVSATPRNMPVWAHAAGLLSDNRLAAVFIECSYNSLHEDALLFGHFSPLHLVRELSVFASMCTTPAVQYLEGLTVVITHVKDEDPLLWNTPVNHSDASSRAAKKGNDGAPNKNHHHPQTGSNIDQAENSPSHLILKELHSLAKEAGLLCTFELAIPGYSFTF</sequence>
<evidence type="ECO:0000313" key="3">
    <source>
        <dbReference type="Proteomes" id="UP000242525"/>
    </source>
</evidence>
<proteinExistence type="predicted"/>
<dbReference type="CDD" id="cd07735">
    <property type="entry name" value="class_II_PDE_MBL-fold"/>
    <property type="match status" value="1"/>
</dbReference>
<protein>
    <submittedName>
        <fullName evidence="2">Similar to Saccharomyces cerevisiae YGL248W PDE1 Low-affinity cyclic AMP phosphodiesterase</fullName>
    </submittedName>
</protein>
<dbReference type="STRING" id="1173061.A0A0J9XCP2"/>
<dbReference type="GO" id="GO:0006198">
    <property type="term" value="P:cAMP catabolic process"/>
    <property type="evidence" value="ECO:0007669"/>
    <property type="project" value="InterPro"/>
</dbReference>
<dbReference type="AlphaFoldDB" id="A0A0J9XCP2"/>
<dbReference type="GO" id="GO:1902660">
    <property type="term" value="P:negative regulation of glucose mediated signaling pathway"/>
    <property type="evidence" value="ECO:0007669"/>
    <property type="project" value="TreeGrafter"/>
</dbReference>
<reference evidence="2" key="1">
    <citation type="submission" date="2014-03" db="EMBL/GenBank/DDBJ databases">
        <authorList>
            <person name="Casaregola S."/>
        </authorList>
    </citation>
    <scope>NUCLEOTIDE SEQUENCE [LARGE SCALE GENOMIC DNA]</scope>
    <source>
        <strain evidence="2">CLIB 918</strain>
    </source>
</reference>
<dbReference type="InterPro" id="IPR036866">
    <property type="entry name" value="RibonucZ/Hydroxyglut_hydro"/>
</dbReference>
<dbReference type="GO" id="GO:0047555">
    <property type="term" value="F:3',5'-cyclic-GMP phosphodiesterase activity"/>
    <property type="evidence" value="ECO:0007669"/>
    <property type="project" value="TreeGrafter"/>
</dbReference>
<dbReference type="PANTHER" id="PTHR28283">
    <property type="entry name" value="3',5'-CYCLIC-NUCLEOTIDE PHOSPHODIESTERASE 1"/>
    <property type="match status" value="1"/>
</dbReference>
<accession>A0A0J9XCP2</accession>
<dbReference type="GO" id="GO:0004115">
    <property type="term" value="F:3',5'-cyclic-AMP phosphodiesterase activity"/>
    <property type="evidence" value="ECO:0007669"/>
    <property type="project" value="InterPro"/>
</dbReference>